<evidence type="ECO:0000256" key="14">
    <source>
        <dbReference type="ARBA" id="ARBA00030048"/>
    </source>
</evidence>
<evidence type="ECO:0000256" key="20">
    <source>
        <dbReference type="ARBA" id="ARBA00049161"/>
    </source>
</evidence>
<keyword evidence="10 21" id="KW-0547">Nucleotide-binding</keyword>
<dbReference type="NCBIfam" id="NF008101">
    <property type="entry name" value="PRK10846.1"/>
    <property type="match status" value="1"/>
</dbReference>
<evidence type="ECO:0000259" key="22">
    <source>
        <dbReference type="Pfam" id="PF02875"/>
    </source>
</evidence>
<comment type="pathway">
    <text evidence="2">Cofactor biosynthesis; tetrahydrofolate biosynthesis; 7,8-dihydrofolate from 2-amino-4-hydroxy-6-hydroxymethyl-7,8-dihydropteridine diphosphate and 4-aminobenzoate: step 2/2.</text>
</comment>
<dbReference type="EC" id="6.3.2.12" evidence="5"/>
<evidence type="ECO:0000313" key="24">
    <source>
        <dbReference type="EMBL" id="MDP9900076.1"/>
    </source>
</evidence>
<evidence type="ECO:0000256" key="11">
    <source>
        <dbReference type="ARBA" id="ARBA00022840"/>
    </source>
</evidence>
<evidence type="ECO:0000256" key="16">
    <source>
        <dbReference type="ARBA" id="ARBA00032510"/>
    </source>
</evidence>
<dbReference type="InterPro" id="IPR036565">
    <property type="entry name" value="Mur-like_cat_sf"/>
</dbReference>
<dbReference type="InterPro" id="IPR018109">
    <property type="entry name" value="Folylpolyglutamate_synth_CS"/>
</dbReference>
<evidence type="ECO:0000259" key="23">
    <source>
        <dbReference type="Pfam" id="PF08245"/>
    </source>
</evidence>
<dbReference type="PANTHER" id="PTHR11136">
    <property type="entry name" value="FOLYLPOLYGLUTAMATE SYNTHASE-RELATED"/>
    <property type="match status" value="1"/>
</dbReference>
<dbReference type="InterPro" id="IPR036615">
    <property type="entry name" value="Mur_ligase_C_dom_sf"/>
</dbReference>
<keyword evidence="25" id="KW-1185">Reference proteome</keyword>
<comment type="pathway">
    <text evidence="3">Cofactor biosynthesis; tetrahydrofolylpolyglutamate biosynthesis.</text>
</comment>
<sequence length="431" mass="46078">MKTLADWLAHAEHLHAKNIELGLDRVRTVAARLGLRFDCPVITVAGTNGKGSTCAMLESILTHAGYRTAVFTSPHLVRFEERLRLRGEAVDAELLVPHFEAVEAARAEISLTYFELTTLAILRCMVASQPDVAILEVGLGGRLDAVNIIDADCAIITSIDLDHMEFLGPDRESIGFEKAGILRAGRPAIVSDPVPPESVLAHARAIGADLWRFGHDFNVSGDKQQWGWSGRGRRYSGLAYPALRGANQLLNAAGVLAALEALRPVLPITAQAVRSGLAMVELPGRFQIVPGEPALVLDVAHNAHAVAALAENLDAMGFYPTTHAVFGVMADKDVAPIFARIGALIDRWYFTDLPTPRAAKAEDLLAGWQAQNQRTDVAGSVHAGPMAALQAAIDHASPADRIVVFGSFFTVGGVLAHGTPRLQAKHLLPGA</sequence>
<dbReference type="InterPro" id="IPR004101">
    <property type="entry name" value="Mur_ligase_C"/>
</dbReference>
<comment type="catalytic activity">
    <reaction evidence="19">
        <text>(6R)-5,10-methylenetetrahydrofolyl-(gamma-L-Glu)(n) + L-glutamate + ATP = (6R)-5,10-methylenetetrahydrofolyl-(gamma-L-Glu)(n+1) + ADP + phosphate + H(+)</text>
        <dbReference type="Rhea" id="RHEA:51912"/>
        <dbReference type="Rhea" id="RHEA-COMP:13257"/>
        <dbReference type="Rhea" id="RHEA-COMP:13258"/>
        <dbReference type="ChEBI" id="CHEBI:15378"/>
        <dbReference type="ChEBI" id="CHEBI:29985"/>
        <dbReference type="ChEBI" id="CHEBI:30616"/>
        <dbReference type="ChEBI" id="CHEBI:43474"/>
        <dbReference type="ChEBI" id="CHEBI:136572"/>
        <dbReference type="ChEBI" id="CHEBI:456216"/>
        <dbReference type="EC" id="6.3.2.17"/>
    </reaction>
</comment>
<dbReference type="GO" id="GO:0008841">
    <property type="term" value="F:dihydrofolate synthase activity"/>
    <property type="evidence" value="ECO:0007669"/>
    <property type="project" value="UniProtKB-EC"/>
</dbReference>
<dbReference type="Gene3D" id="3.40.1190.10">
    <property type="entry name" value="Mur-like, catalytic domain"/>
    <property type="match status" value="1"/>
</dbReference>
<keyword evidence="12" id="KW-0460">Magnesium</keyword>
<dbReference type="NCBIfam" id="TIGR01499">
    <property type="entry name" value="folC"/>
    <property type="match status" value="1"/>
</dbReference>
<evidence type="ECO:0000256" key="2">
    <source>
        <dbReference type="ARBA" id="ARBA00004799"/>
    </source>
</evidence>
<evidence type="ECO:0000256" key="8">
    <source>
        <dbReference type="ARBA" id="ARBA00022598"/>
    </source>
</evidence>
<evidence type="ECO:0000313" key="25">
    <source>
        <dbReference type="Proteomes" id="UP001226867"/>
    </source>
</evidence>
<dbReference type="EC" id="6.3.2.17" evidence="6"/>
<evidence type="ECO:0000256" key="3">
    <source>
        <dbReference type="ARBA" id="ARBA00005150"/>
    </source>
</evidence>
<dbReference type="Pfam" id="PF08245">
    <property type="entry name" value="Mur_ligase_M"/>
    <property type="match status" value="1"/>
</dbReference>
<dbReference type="SUPFAM" id="SSF53244">
    <property type="entry name" value="MurD-like peptide ligases, peptide-binding domain"/>
    <property type="match status" value="1"/>
</dbReference>
<evidence type="ECO:0000256" key="12">
    <source>
        <dbReference type="ARBA" id="ARBA00022842"/>
    </source>
</evidence>
<dbReference type="EMBL" id="JAUSRO010000006">
    <property type="protein sequence ID" value="MDP9900076.1"/>
    <property type="molecule type" value="Genomic_DNA"/>
</dbReference>
<dbReference type="PROSITE" id="PS01011">
    <property type="entry name" value="FOLYLPOLYGLU_SYNT_1"/>
    <property type="match status" value="1"/>
</dbReference>
<dbReference type="Pfam" id="PF02875">
    <property type="entry name" value="Mur_ligase_C"/>
    <property type="match status" value="1"/>
</dbReference>
<feature type="domain" description="Mur ligase central" evidence="23">
    <location>
        <begin position="44"/>
        <end position="186"/>
    </location>
</feature>
<evidence type="ECO:0000256" key="19">
    <source>
        <dbReference type="ARBA" id="ARBA00049035"/>
    </source>
</evidence>
<keyword evidence="11 21" id="KW-0067">ATP-binding</keyword>
<dbReference type="InterPro" id="IPR013221">
    <property type="entry name" value="Mur_ligase_cen"/>
</dbReference>
<name>A0ABT9S8H6_9BURK</name>
<dbReference type="PIRSF" id="PIRSF001563">
    <property type="entry name" value="Folylpolyglu_synth"/>
    <property type="match status" value="1"/>
</dbReference>
<dbReference type="Proteomes" id="UP001226867">
    <property type="component" value="Unassembled WGS sequence"/>
</dbReference>
<evidence type="ECO:0000256" key="17">
    <source>
        <dbReference type="ARBA" id="ARBA00047493"/>
    </source>
</evidence>
<evidence type="ECO:0000256" key="15">
    <source>
        <dbReference type="ARBA" id="ARBA00030592"/>
    </source>
</evidence>
<dbReference type="InterPro" id="IPR001645">
    <property type="entry name" value="Folylpolyglutamate_synth"/>
</dbReference>
<evidence type="ECO:0000256" key="5">
    <source>
        <dbReference type="ARBA" id="ARBA00013023"/>
    </source>
</evidence>
<evidence type="ECO:0000256" key="4">
    <source>
        <dbReference type="ARBA" id="ARBA00008276"/>
    </source>
</evidence>
<comment type="caution">
    <text evidence="24">The sequence shown here is derived from an EMBL/GenBank/DDBJ whole genome shotgun (WGS) entry which is preliminary data.</text>
</comment>
<comment type="similarity">
    <text evidence="4 21">Belongs to the folylpolyglutamate synthase family.</text>
</comment>
<dbReference type="PANTHER" id="PTHR11136:SF0">
    <property type="entry name" value="DIHYDROFOLATE SYNTHETASE-RELATED"/>
    <property type="match status" value="1"/>
</dbReference>
<comment type="catalytic activity">
    <reaction evidence="17">
        <text>(6S)-5,6,7,8-tetrahydrofolyl-(gamma-L-Glu)(n) + L-glutamate + ATP = (6S)-5,6,7,8-tetrahydrofolyl-(gamma-L-Glu)(n+1) + ADP + phosphate + H(+)</text>
        <dbReference type="Rhea" id="RHEA:10580"/>
        <dbReference type="Rhea" id="RHEA-COMP:14738"/>
        <dbReference type="Rhea" id="RHEA-COMP:14740"/>
        <dbReference type="ChEBI" id="CHEBI:15378"/>
        <dbReference type="ChEBI" id="CHEBI:29985"/>
        <dbReference type="ChEBI" id="CHEBI:30616"/>
        <dbReference type="ChEBI" id="CHEBI:43474"/>
        <dbReference type="ChEBI" id="CHEBI:141005"/>
        <dbReference type="ChEBI" id="CHEBI:456216"/>
        <dbReference type="EC" id="6.3.2.17"/>
    </reaction>
</comment>
<organism evidence="24 25">
    <name type="scientific">Variovorax ginsengisoli</name>
    <dbReference type="NCBI Taxonomy" id="363844"/>
    <lineage>
        <taxon>Bacteria</taxon>
        <taxon>Pseudomonadati</taxon>
        <taxon>Pseudomonadota</taxon>
        <taxon>Betaproteobacteria</taxon>
        <taxon>Burkholderiales</taxon>
        <taxon>Comamonadaceae</taxon>
        <taxon>Variovorax</taxon>
    </lineage>
</organism>
<gene>
    <name evidence="24" type="ORF">J2W36_002327</name>
</gene>
<dbReference type="RefSeq" id="WP_307689879.1">
    <property type="nucleotide sequence ID" value="NZ_JAUSRO010000006.1"/>
</dbReference>
<dbReference type="GO" id="GO:0004326">
    <property type="term" value="F:tetrahydrofolylpolyglutamate synthase activity"/>
    <property type="evidence" value="ECO:0007669"/>
    <property type="project" value="UniProtKB-EC"/>
</dbReference>
<dbReference type="SUPFAM" id="SSF53623">
    <property type="entry name" value="MurD-like peptide ligases, catalytic domain"/>
    <property type="match status" value="1"/>
</dbReference>
<keyword evidence="13" id="KW-0289">Folate biosynthesis</keyword>
<comment type="catalytic activity">
    <reaction evidence="18">
        <text>10-formyltetrahydrofolyl-(gamma-L-Glu)(n) + L-glutamate + ATP = 10-formyltetrahydrofolyl-(gamma-L-Glu)(n+1) + ADP + phosphate + H(+)</text>
        <dbReference type="Rhea" id="RHEA:51904"/>
        <dbReference type="Rhea" id="RHEA-COMP:13088"/>
        <dbReference type="Rhea" id="RHEA-COMP:14300"/>
        <dbReference type="ChEBI" id="CHEBI:15378"/>
        <dbReference type="ChEBI" id="CHEBI:29985"/>
        <dbReference type="ChEBI" id="CHEBI:30616"/>
        <dbReference type="ChEBI" id="CHEBI:43474"/>
        <dbReference type="ChEBI" id="CHEBI:134413"/>
        <dbReference type="ChEBI" id="CHEBI:456216"/>
        <dbReference type="EC" id="6.3.2.17"/>
    </reaction>
</comment>
<reference evidence="24 25" key="1">
    <citation type="submission" date="2023-07" db="EMBL/GenBank/DDBJ databases">
        <title>Sorghum-associated microbial communities from plants grown in Nebraska, USA.</title>
        <authorList>
            <person name="Schachtman D."/>
        </authorList>
    </citation>
    <scope>NUCLEOTIDE SEQUENCE [LARGE SCALE GENOMIC DNA]</scope>
    <source>
        <strain evidence="24 25">DS1607</strain>
    </source>
</reference>
<evidence type="ECO:0000256" key="13">
    <source>
        <dbReference type="ARBA" id="ARBA00022909"/>
    </source>
</evidence>
<evidence type="ECO:0000256" key="6">
    <source>
        <dbReference type="ARBA" id="ARBA00013025"/>
    </source>
</evidence>
<evidence type="ECO:0000256" key="21">
    <source>
        <dbReference type="PIRNR" id="PIRNR001563"/>
    </source>
</evidence>
<dbReference type="Gene3D" id="3.90.190.20">
    <property type="entry name" value="Mur ligase, C-terminal domain"/>
    <property type="match status" value="1"/>
</dbReference>
<proteinExistence type="inferred from homology"/>
<keyword evidence="8 21" id="KW-0436">Ligase</keyword>
<evidence type="ECO:0000256" key="10">
    <source>
        <dbReference type="ARBA" id="ARBA00022741"/>
    </source>
</evidence>
<evidence type="ECO:0000256" key="18">
    <source>
        <dbReference type="ARBA" id="ARBA00047808"/>
    </source>
</evidence>
<evidence type="ECO:0000256" key="9">
    <source>
        <dbReference type="ARBA" id="ARBA00022723"/>
    </source>
</evidence>
<keyword evidence="9" id="KW-0479">Metal-binding</keyword>
<evidence type="ECO:0000256" key="7">
    <source>
        <dbReference type="ARBA" id="ARBA00019357"/>
    </source>
</evidence>
<evidence type="ECO:0000256" key="1">
    <source>
        <dbReference type="ARBA" id="ARBA00002714"/>
    </source>
</evidence>
<accession>A0ABT9S8H6</accession>
<comment type="function">
    <text evidence="1">Functions in two distinct reactions of the de novo folate biosynthetic pathway. Catalyzes the addition of a glutamate residue to dihydropteroate (7,8-dihydropteroate or H2Pte) to form dihydrofolate (7,8-dihydrofolate monoglutamate or H2Pte-Glu). Also catalyzes successive additions of L-glutamate to tetrahydrofolate or 10-formyltetrahydrofolate or 5,10-methylenetetrahydrofolate, leading to folylpolyglutamate derivatives.</text>
</comment>
<comment type="catalytic activity">
    <reaction evidence="20">
        <text>7,8-dihydropteroate + L-glutamate + ATP = 7,8-dihydrofolate + ADP + phosphate + H(+)</text>
        <dbReference type="Rhea" id="RHEA:23584"/>
        <dbReference type="ChEBI" id="CHEBI:15378"/>
        <dbReference type="ChEBI" id="CHEBI:17839"/>
        <dbReference type="ChEBI" id="CHEBI:29985"/>
        <dbReference type="ChEBI" id="CHEBI:30616"/>
        <dbReference type="ChEBI" id="CHEBI:43474"/>
        <dbReference type="ChEBI" id="CHEBI:57451"/>
        <dbReference type="ChEBI" id="CHEBI:456216"/>
        <dbReference type="EC" id="6.3.2.12"/>
    </reaction>
</comment>
<protein>
    <recommendedName>
        <fullName evidence="7">Dihydrofolate synthase/folylpolyglutamate synthase</fullName>
        <ecNumber evidence="5">6.3.2.12</ecNumber>
        <ecNumber evidence="6">6.3.2.17</ecNumber>
    </recommendedName>
    <alternativeName>
        <fullName evidence="16">Folylpoly-gamma-glutamate synthetase-dihydrofolate synthetase</fullName>
    </alternativeName>
    <alternativeName>
        <fullName evidence="14">Folylpolyglutamate synthetase</fullName>
    </alternativeName>
    <alternativeName>
        <fullName evidence="15">Tetrahydrofolylpolyglutamate synthase</fullName>
    </alternativeName>
</protein>
<feature type="domain" description="Mur ligase C-terminal" evidence="22">
    <location>
        <begin position="284"/>
        <end position="408"/>
    </location>
</feature>